<evidence type="ECO:0000256" key="1">
    <source>
        <dbReference type="SAM" id="MobiDB-lite"/>
    </source>
</evidence>
<accession>A0A7I9XTC8</accession>
<evidence type="ECO:0000313" key="3">
    <source>
        <dbReference type="Proteomes" id="UP000465361"/>
    </source>
</evidence>
<name>A0A7I9XTC8_9MYCO</name>
<proteinExistence type="predicted"/>
<dbReference type="InterPro" id="IPR011101">
    <property type="entry name" value="DUF5131"/>
</dbReference>
<evidence type="ECO:0008006" key="4">
    <source>
        <dbReference type="Google" id="ProtNLM"/>
    </source>
</evidence>
<dbReference type="Pfam" id="PF07505">
    <property type="entry name" value="DUF5131"/>
    <property type="match status" value="1"/>
</dbReference>
<gene>
    <name evidence="2" type="ORF">MBOT_05890</name>
</gene>
<dbReference type="AlphaFoldDB" id="A0A7I9XTC8"/>
<dbReference type="EMBL" id="BLKW01000002">
    <property type="protein sequence ID" value="GFG73224.1"/>
    <property type="molecule type" value="Genomic_DNA"/>
</dbReference>
<keyword evidence="3" id="KW-1185">Reference proteome</keyword>
<sequence>MVADRSAIEWTEVTWNPVTGCDRISAGCDHCYAMRLAKRLKAMGSDKYQSDGNPRTSGPGFGVAIHPRSLDEPRRWRKPRTVFVNSMSDLFHARVPLAFIQDVFDVISDTPQHTYQILTKRSLRLSRVAGKLHWPTNLWMGVSVENANALNRVSHLCEVPAAIRFLSCEPLLGPLTGLNLERIHWVIVGGESGPRYRRPEISWVREIRDACNDAGVAFFFKQWGGRTPKSLGRYLDGRVWNQTPLPGSDSQVLRLATDTSRRS</sequence>
<protein>
    <recommendedName>
        <fullName evidence="4">Phage Gp37/Gp68 family protein</fullName>
    </recommendedName>
</protein>
<comment type="caution">
    <text evidence="2">The sequence shown here is derived from an EMBL/GenBank/DDBJ whole genome shotgun (WGS) entry which is preliminary data.</text>
</comment>
<dbReference type="Proteomes" id="UP000465361">
    <property type="component" value="Unassembled WGS sequence"/>
</dbReference>
<dbReference type="RefSeq" id="WP_371868944.1">
    <property type="nucleotide sequence ID" value="NZ_BLKW01000002.1"/>
</dbReference>
<organism evidence="2 3">
    <name type="scientific">Mycobacterium botniense</name>
    <dbReference type="NCBI Taxonomy" id="84962"/>
    <lineage>
        <taxon>Bacteria</taxon>
        <taxon>Bacillati</taxon>
        <taxon>Actinomycetota</taxon>
        <taxon>Actinomycetes</taxon>
        <taxon>Mycobacteriales</taxon>
        <taxon>Mycobacteriaceae</taxon>
        <taxon>Mycobacterium</taxon>
    </lineage>
</organism>
<evidence type="ECO:0000313" key="2">
    <source>
        <dbReference type="EMBL" id="GFG73224.1"/>
    </source>
</evidence>
<reference evidence="2 3" key="1">
    <citation type="journal article" date="2019" name="Emerg. Microbes Infect.">
        <title>Comprehensive subspecies identification of 175 nontuberculous mycobacteria species based on 7547 genomic profiles.</title>
        <authorList>
            <person name="Matsumoto Y."/>
            <person name="Kinjo T."/>
            <person name="Motooka D."/>
            <person name="Nabeya D."/>
            <person name="Jung N."/>
            <person name="Uechi K."/>
            <person name="Horii T."/>
            <person name="Iida T."/>
            <person name="Fujita J."/>
            <person name="Nakamura S."/>
        </authorList>
    </citation>
    <scope>NUCLEOTIDE SEQUENCE [LARGE SCALE GENOMIC DNA]</scope>
    <source>
        <strain evidence="2 3">JCM 17322</strain>
    </source>
</reference>
<feature type="region of interest" description="Disordered" evidence="1">
    <location>
        <begin position="45"/>
        <end position="64"/>
    </location>
</feature>